<dbReference type="PANTHER" id="PTHR33994">
    <property type="entry name" value="OS04G0515000 PROTEIN"/>
    <property type="match status" value="1"/>
</dbReference>
<dbReference type="Gramene" id="OMERI01G24560.1">
    <property type="protein sequence ID" value="OMERI01G24560.1"/>
    <property type="gene ID" value="OMERI01G24560"/>
</dbReference>
<sequence>MVDGCRKEPTAWENLRIAALLCLGIFGPLMVLAGVLYAIHGEDPDFSVQITGVDGLDPLRSSVVSPAFNLTFEVDNRREITRRYCVDKSTATVLYKNIDIAWGEVPALCFERWSRSKFNASLSAREGVLLSRQLLDLMAADLHVRELELDLEIQPIRPEEASRPCFISCALKLSNGEVGTPHPCNAHFCFYS</sequence>
<keyword evidence="1" id="KW-0812">Transmembrane</keyword>
<dbReference type="AlphaFoldDB" id="A0A0E0C686"/>
<keyword evidence="1" id="KW-1133">Transmembrane helix</keyword>
<organism evidence="2">
    <name type="scientific">Oryza meridionalis</name>
    <dbReference type="NCBI Taxonomy" id="40149"/>
    <lineage>
        <taxon>Eukaryota</taxon>
        <taxon>Viridiplantae</taxon>
        <taxon>Streptophyta</taxon>
        <taxon>Embryophyta</taxon>
        <taxon>Tracheophyta</taxon>
        <taxon>Spermatophyta</taxon>
        <taxon>Magnoliopsida</taxon>
        <taxon>Liliopsida</taxon>
        <taxon>Poales</taxon>
        <taxon>Poaceae</taxon>
        <taxon>BOP clade</taxon>
        <taxon>Oryzoideae</taxon>
        <taxon>Oryzeae</taxon>
        <taxon>Oryzinae</taxon>
        <taxon>Oryza</taxon>
    </lineage>
</organism>
<dbReference type="HOGENOM" id="CLU_1417195_0_0_1"/>
<dbReference type="eggNOG" id="ENOG502R4U8">
    <property type="taxonomic scope" value="Eukaryota"/>
</dbReference>
<keyword evidence="1" id="KW-0472">Membrane</keyword>
<evidence type="ECO:0000256" key="1">
    <source>
        <dbReference type="SAM" id="Phobius"/>
    </source>
</evidence>
<name>A0A0E0C686_9ORYZ</name>
<evidence type="ECO:0008006" key="4">
    <source>
        <dbReference type="Google" id="ProtNLM"/>
    </source>
</evidence>
<reference evidence="2" key="2">
    <citation type="submission" date="2018-05" db="EMBL/GenBank/DDBJ databases">
        <title>OmerRS3 (Oryza meridionalis Reference Sequence Version 3).</title>
        <authorList>
            <person name="Zhang J."/>
            <person name="Kudrna D."/>
            <person name="Lee S."/>
            <person name="Talag J."/>
            <person name="Welchert J."/>
            <person name="Wing R.A."/>
        </authorList>
    </citation>
    <scope>NUCLEOTIDE SEQUENCE [LARGE SCALE GENOMIC DNA]</scope>
    <source>
        <strain evidence="2">cv. OR44</strain>
    </source>
</reference>
<proteinExistence type="predicted"/>
<feature type="transmembrane region" description="Helical" evidence="1">
    <location>
        <begin position="17"/>
        <end position="39"/>
    </location>
</feature>
<keyword evidence="3" id="KW-1185">Reference proteome</keyword>
<protein>
    <recommendedName>
        <fullName evidence="4">Late embryogenesis abundant protein LEA-2 subgroup domain-containing protein</fullName>
    </recommendedName>
</protein>
<dbReference type="EnsemblPlants" id="OMERI01G24560.1">
    <property type="protein sequence ID" value="OMERI01G24560.1"/>
    <property type="gene ID" value="OMERI01G24560"/>
</dbReference>
<dbReference type="Proteomes" id="UP000008021">
    <property type="component" value="Chromosome 1"/>
</dbReference>
<reference evidence="2" key="1">
    <citation type="submission" date="2015-04" db="UniProtKB">
        <authorList>
            <consortium name="EnsemblPlants"/>
        </authorList>
    </citation>
    <scope>IDENTIFICATION</scope>
</reference>
<evidence type="ECO:0000313" key="2">
    <source>
        <dbReference type="EnsemblPlants" id="OMERI01G24560.1"/>
    </source>
</evidence>
<evidence type="ECO:0000313" key="3">
    <source>
        <dbReference type="Proteomes" id="UP000008021"/>
    </source>
</evidence>
<accession>A0A0E0C686</accession>
<dbReference type="PANTHER" id="PTHR33994:SF39">
    <property type="entry name" value="OS01G0712400 PROTEIN"/>
    <property type="match status" value="1"/>
</dbReference>